<accession>A0A562IIX5</accession>
<comment type="caution">
    <text evidence="2">The sequence shown here is derived from an EMBL/GenBank/DDBJ whole genome shotgun (WGS) entry which is preliminary data.</text>
</comment>
<name>A0A562IIX5_MICOL</name>
<gene>
    <name evidence="2" type="ORF">JD77_05877</name>
</gene>
<evidence type="ECO:0000313" key="2">
    <source>
        <dbReference type="EMBL" id="TWH70852.1"/>
    </source>
</evidence>
<dbReference type="EMBL" id="VLKE01000001">
    <property type="protein sequence ID" value="TWH70852.1"/>
    <property type="molecule type" value="Genomic_DNA"/>
</dbReference>
<feature type="region of interest" description="Disordered" evidence="1">
    <location>
        <begin position="30"/>
        <end position="56"/>
    </location>
</feature>
<organism evidence="2 3">
    <name type="scientific">Micromonospora olivasterospora</name>
    <dbReference type="NCBI Taxonomy" id="1880"/>
    <lineage>
        <taxon>Bacteria</taxon>
        <taxon>Bacillati</taxon>
        <taxon>Actinomycetota</taxon>
        <taxon>Actinomycetes</taxon>
        <taxon>Micromonosporales</taxon>
        <taxon>Micromonosporaceae</taxon>
        <taxon>Micromonospora</taxon>
    </lineage>
</organism>
<protein>
    <submittedName>
        <fullName evidence="2">Uncharacterized protein</fullName>
    </submittedName>
</protein>
<sequence length="56" mass="6170">MPFRLGRHQAAVWVKMSKTTEQIPYEPAVGANQATQPHAAILDSPSRDDLFTSDTS</sequence>
<evidence type="ECO:0000256" key="1">
    <source>
        <dbReference type="SAM" id="MobiDB-lite"/>
    </source>
</evidence>
<dbReference type="AlphaFoldDB" id="A0A562IIX5"/>
<proteinExistence type="predicted"/>
<keyword evidence="3" id="KW-1185">Reference proteome</keyword>
<dbReference type="Proteomes" id="UP000319825">
    <property type="component" value="Unassembled WGS sequence"/>
</dbReference>
<reference evidence="2 3" key="1">
    <citation type="submission" date="2019-07" db="EMBL/GenBank/DDBJ databases">
        <title>R&amp;d 2014.</title>
        <authorList>
            <person name="Klenk H.-P."/>
        </authorList>
    </citation>
    <scope>NUCLEOTIDE SEQUENCE [LARGE SCALE GENOMIC DNA]</scope>
    <source>
        <strain evidence="2 3">DSM 43868</strain>
    </source>
</reference>
<evidence type="ECO:0000313" key="3">
    <source>
        <dbReference type="Proteomes" id="UP000319825"/>
    </source>
</evidence>